<dbReference type="Pfam" id="PF01381">
    <property type="entry name" value="HTH_3"/>
    <property type="match status" value="1"/>
</dbReference>
<comment type="similarity">
    <text evidence="1">Belongs to the short-chain fatty acyl-CoA assimilation regulator (ScfR) family.</text>
</comment>
<dbReference type="PANTHER" id="PTHR43236:SF1">
    <property type="entry name" value="BLL7220 PROTEIN"/>
    <property type="match status" value="1"/>
</dbReference>
<evidence type="ECO:0000313" key="3">
    <source>
        <dbReference type="EMBL" id="MUL39075.1"/>
    </source>
</evidence>
<dbReference type="OrthoDB" id="504343at2"/>
<dbReference type="InterPro" id="IPR010359">
    <property type="entry name" value="IrrE_HExxH"/>
</dbReference>
<accession>A0A6N8G3Q5</accession>
<dbReference type="AlphaFoldDB" id="A0A6N8G3Q5"/>
<dbReference type="Pfam" id="PF06114">
    <property type="entry name" value="Peptidase_M78"/>
    <property type="match status" value="1"/>
</dbReference>
<dbReference type="PROSITE" id="PS50943">
    <property type="entry name" value="HTH_CROC1"/>
    <property type="match status" value="1"/>
</dbReference>
<protein>
    <submittedName>
        <fullName evidence="3">Transcriptional regulator</fullName>
    </submittedName>
</protein>
<feature type="domain" description="HTH cro/C1-type" evidence="2">
    <location>
        <begin position="6"/>
        <end position="62"/>
    </location>
</feature>
<evidence type="ECO:0000259" key="2">
    <source>
        <dbReference type="PROSITE" id="PS50943"/>
    </source>
</evidence>
<gene>
    <name evidence="3" type="ORF">BWI75_22930</name>
</gene>
<evidence type="ECO:0000313" key="4">
    <source>
        <dbReference type="Proteomes" id="UP000441797"/>
    </source>
</evidence>
<organism evidence="3 4">
    <name type="scientific">Gloeocapsopsis dulcis AAB1 = 1H9</name>
    <dbReference type="NCBI Taxonomy" id="1433147"/>
    <lineage>
        <taxon>Bacteria</taxon>
        <taxon>Bacillati</taxon>
        <taxon>Cyanobacteriota</taxon>
        <taxon>Cyanophyceae</taxon>
        <taxon>Oscillatoriophycideae</taxon>
        <taxon>Chroococcales</taxon>
        <taxon>Chroococcaceae</taxon>
        <taxon>Gloeocapsopsis</taxon>
        <taxon>Gloeocapsopsis dulcis</taxon>
    </lineage>
</organism>
<dbReference type="InterPro" id="IPR001387">
    <property type="entry name" value="Cro/C1-type_HTH"/>
</dbReference>
<sequence>MISRRLKLSRLSARFSLRELSDKIGNLVTAQAIGKYERDEMMPGSKVLIALAQALGVSVNYLVSEGLINLDGVEFRKNAITSEKEEASIQAAVLSAVERYLEIEDILGVTSQEWQQPQGFPFPIHEIADAESAALSLRSCWNLGSDPIPNFAEFLEEKGIKVLALSLTENVSGLICMVHRREGSDVPTIVLNQNDTGERQRFTLAHELGHLLLDMSQGVNEEKASNRFAGAFLMGADILRAEVGKHRHYISLGELLQLKAIFGVNVGAITYRCKDLGIIDNALYQQLFEGFKEQGWRHPPYKEPLPVEPLQPTRFKRLCFRALAENAVSEAKAAELLGISVRQLELEMDRPPEIQAA</sequence>
<dbReference type="CDD" id="cd00093">
    <property type="entry name" value="HTH_XRE"/>
    <property type="match status" value="1"/>
</dbReference>
<name>A0A6N8G3Q5_9CHRO</name>
<dbReference type="Proteomes" id="UP000441797">
    <property type="component" value="Unassembled WGS sequence"/>
</dbReference>
<reference evidence="3 4" key="1">
    <citation type="journal article" date="2019" name="Front. Microbiol.">
        <title>Genomic Features for Desiccation Tolerance and Sugar Biosynthesis in the Extremophile Gloeocapsopsis sp. UTEX B3054.</title>
        <authorList>
            <person name="Urrejola C."/>
            <person name="Alcorta J."/>
            <person name="Salas L."/>
            <person name="Vasquez M."/>
            <person name="Polz M.F."/>
            <person name="Vicuna R."/>
            <person name="Diez B."/>
        </authorList>
    </citation>
    <scope>NUCLEOTIDE SEQUENCE [LARGE SCALE GENOMIC DNA]</scope>
    <source>
        <strain evidence="3 4">1H9</strain>
    </source>
</reference>
<dbReference type="InterPro" id="IPR010982">
    <property type="entry name" value="Lambda_DNA-bd_dom_sf"/>
</dbReference>
<evidence type="ECO:0000256" key="1">
    <source>
        <dbReference type="ARBA" id="ARBA00007227"/>
    </source>
</evidence>
<dbReference type="Gene3D" id="1.10.260.40">
    <property type="entry name" value="lambda repressor-like DNA-binding domains"/>
    <property type="match status" value="1"/>
</dbReference>
<dbReference type="Gene3D" id="1.10.10.2910">
    <property type="match status" value="1"/>
</dbReference>
<dbReference type="GO" id="GO:0003677">
    <property type="term" value="F:DNA binding"/>
    <property type="evidence" value="ECO:0007669"/>
    <property type="project" value="InterPro"/>
</dbReference>
<comment type="caution">
    <text evidence="3">The sequence shown here is derived from an EMBL/GenBank/DDBJ whole genome shotgun (WGS) entry which is preliminary data.</text>
</comment>
<dbReference type="PANTHER" id="PTHR43236">
    <property type="entry name" value="ANTITOXIN HIGA1"/>
    <property type="match status" value="1"/>
</dbReference>
<keyword evidence="4" id="KW-1185">Reference proteome</keyword>
<dbReference type="SMART" id="SM00530">
    <property type="entry name" value="HTH_XRE"/>
    <property type="match status" value="1"/>
</dbReference>
<proteinExistence type="inferred from homology"/>
<dbReference type="EMBL" id="NAPY01000059">
    <property type="protein sequence ID" value="MUL39075.1"/>
    <property type="molecule type" value="Genomic_DNA"/>
</dbReference>
<dbReference type="InterPro" id="IPR052345">
    <property type="entry name" value="Rad_response_metalloprotease"/>
</dbReference>
<dbReference type="SUPFAM" id="SSF47413">
    <property type="entry name" value="lambda repressor-like DNA-binding domains"/>
    <property type="match status" value="1"/>
</dbReference>
<dbReference type="RefSeq" id="WP_105221594.1">
    <property type="nucleotide sequence ID" value="NZ_CAWNSU010000104.1"/>
</dbReference>